<keyword evidence="1" id="KW-0472">Membrane</keyword>
<feature type="domain" description="Mce/MlaD" evidence="2">
    <location>
        <begin position="38"/>
        <end position="111"/>
    </location>
</feature>
<protein>
    <submittedName>
        <fullName evidence="3">Mammalian cell entry related domain protein</fullName>
    </submittedName>
</protein>
<evidence type="ECO:0000259" key="2">
    <source>
        <dbReference type="Pfam" id="PF02470"/>
    </source>
</evidence>
<gene>
    <name evidence="3" type="ordered locus">Tpau_4175</name>
</gene>
<dbReference type="EMBL" id="CP001966">
    <property type="protein sequence ID" value="ADG80744.1"/>
    <property type="molecule type" value="Genomic_DNA"/>
</dbReference>
<keyword evidence="1" id="KW-0812">Transmembrane</keyword>
<accession>D5UP35</accession>
<dbReference type="InterPro" id="IPR003399">
    <property type="entry name" value="Mce/MlaD"/>
</dbReference>
<dbReference type="InterPro" id="IPR052336">
    <property type="entry name" value="MlaD_Phospholipid_Transporter"/>
</dbReference>
<dbReference type="AlphaFoldDB" id="D5UP35"/>
<evidence type="ECO:0000256" key="1">
    <source>
        <dbReference type="SAM" id="Phobius"/>
    </source>
</evidence>
<dbReference type="RefSeq" id="WP_013128733.1">
    <property type="nucleotide sequence ID" value="NC_014158.1"/>
</dbReference>
<dbReference type="PANTHER" id="PTHR33371:SF4">
    <property type="entry name" value="INTERMEMBRANE PHOSPHOLIPID TRANSPORT SYSTEM BINDING PROTEIN MLAD"/>
    <property type="match status" value="1"/>
</dbReference>
<reference evidence="4" key="1">
    <citation type="submission" date="2010-03" db="EMBL/GenBank/DDBJ databases">
        <title>The complete chromosome of Tsukamurella paurometabola DSM 20162.</title>
        <authorList>
            <consortium name="US DOE Joint Genome Institute (JGI-PGF)"/>
            <person name="Lucas S."/>
            <person name="Copeland A."/>
            <person name="Lapidus A."/>
            <person name="Glavina del Rio T."/>
            <person name="Dalin E."/>
            <person name="Tice H."/>
            <person name="Bruce D."/>
            <person name="Goodwin L."/>
            <person name="Pitluck S."/>
            <person name="Kyrpides N."/>
            <person name="Mavromatis K."/>
            <person name="Ivanova N."/>
            <person name="Mikhailova N."/>
            <person name="Munk A.C."/>
            <person name="Brettin T."/>
            <person name="Detter J.C."/>
            <person name="Tapia R."/>
            <person name="Han C."/>
            <person name="Larimer F."/>
            <person name="Land M."/>
            <person name="Hauser L."/>
            <person name="Markowitz V."/>
            <person name="Cheng J.-F."/>
            <person name="Hugenholtz P."/>
            <person name="Woyke T."/>
            <person name="Wu D."/>
            <person name="Jando M."/>
            <person name="Brambilla E."/>
            <person name="Klenk H.-P."/>
            <person name="Eisen J.A."/>
        </authorList>
    </citation>
    <scope>NUCLEOTIDE SEQUENCE [LARGE SCALE GENOMIC DNA]</scope>
    <source>
        <strain evidence="4">ATCC 8368 / DSM 20162 / CCUG 35730 / CIP 100753 / JCM 10117 / KCTC 9821 / NBRC 16120 / NCIMB 702349 / NCTC 13040</strain>
    </source>
</reference>
<dbReference type="STRING" id="521096.Tpau_4175"/>
<name>D5UP35_TSUPD</name>
<evidence type="ECO:0000313" key="3">
    <source>
        <dbReference type="EMBL" id="ADG80744.1"/>
    </source>
</evidence>
<dbReference type="eggNOG" id="COG1463">
    <property type="taxonomic scope" value="Bacteria"/>
</dbReference>
<sequence length="370" mass="38637">MVRSALGSKWLISGIAVAIVIVLGLGGAWYLRGGTERSVTYCAQMPDAIGLYEGNPVTRRGVTVGKVTAVSAEGAKARVEMSVSANERIPASASAVTVAKSLIASRQLALIGDDNGGPTLQPGKCIVDTKTPLSLTKSMEGVYRLTSQVTTGGGPEQTKQAQQALGALARETNGTGPQINGILNQLSSVLDNPGPGMDDLARAFDALAPLTYGMTSNWGDIKSLFSNLPAYLVNVMLPLGSTVDALATTLLPLGKMLFNLVGQYGHMIFPVLDLAVPVTRLAAAGIRNYGDLMGILPPLISAFNVNYDQANARIKINYTPLPDTAFAAANPELTCTNVNRIAPGQCQVVGDGKIRVDVMSVVLRATGAAR</sequence>
<dbReference type="PANTHER" id="PTHR33371">
    <property type="entry name" value="INTERMEMBRANE PHOSPHOLIPID TRANSPORT SYSTEM BINDING PROTEIN MLAD-RELATED"/>
    <property type="match status" value="1"/>
</dbReference>
<dbReference type="KEGG" id="tpr:Tpau_4175"/>
<reference evidence="3 4" key="2">
    <citation type="journal article" date="2011" name="Stand. Genomic Sci.">
        <title>Complete genome sequence of Tsukamurella paurometabola type strain (no. 33).</title>
        <authorList>
            <person name="Munk A.C."/>
            <person name="Lapidus A."/>
            <person name="Lucas S."/>
            <person name="Nolan M."/>
            <person name="Tice H."/>
            <person name="Cheng J.F."/>
            <person name="Del Rio T.G."/>
            <person name="Goodwin L."/>
            <person name="Pitluck S."/>
            <person name="Liolios K."/>
            <person name="Huntemann M."/>
            <person name="Ivanova N."/>
            <person name="Mavromatis K."/>
            <person name="Mikhailova N."/>
            <person name="Pati A."/>
            <person name="Chen A."/>
            <person name="Palaniappan K."/>
            <person name="Tapia R."/>
            <person name="Han C."/>
            <person name="Land M."/>
            <person name="Hauser L."/>
            <person name="Chang Y.J."/>
            <person name="Jeffries C.D."/>
            <person name="Brettin T."/>
            <person name="Yasawong M."/>
            <person name="Brambilla E.M."/>
            <person name="Rohde M."/>
            <person name="Sikorski J."/>
            <person name="Goker M."/>
            <person name="Detter J.C."/>
            <person name="Woyke T."/>
            <person name="Bristow J."/>
            <person name="Eisen J.A."/>
            <person name="Markowitz V."/>
            <person name="Hugenholtz P."/>
            <person name="Kyrpides N.C."/>
            <person name="Klenk H.P."/>
        </authorList>
    </citation>
    <scope>NUCLEOTIDE SEQUENCE [LARGE SCALE GENOMIC DNA]</scope>
    <source>
        <strain evidence="4">ATCC 8368 / DSM 20162 / CCUG 35730 / CIP 100753 / JCM 10117 / KCTC 9821 / NBRC 16120 / NCIMB 702349 / NCTC 13040</strain>
    </source>
</reference>
<dbReference type="HOGENOM" id="CLU_044068_2_0_11"/>
<organism evidence="3 4">
    <name type="scientific">Tsukamurella paurometabola (strain ATCC 8368 / DSM 20162 / CCUG 35730 / CIP 100753 / JCM 10117 / KCTC 9821 / NBRC 16120 / NCIMB 702349 / NCTC 13040)</name>
    <name type="common">Corynebacterium paurometabolum</name>
    <dbReference type="NCBI Taxonomy" id="521096"/>
    <lineage>
        <taxon>Bacteria</taxon>
        <taxon>Bacillati</taxon>
        <taxon>Actinomycetota</taxon>
        <taxon>Actinomycetes</taxon>
        <taxon>Mycobacteriales</taxon>
        <taxon>Tsukamurellaceae</taxon>
        <taxon>Tsukamurella</taxon>
    </lineage>
</organism>
<keyword evidence="4" id="KW-1185">Reference proteome</keyword>
<feature type="transmembrane region" description="Helical" evidence="1">
    <location>
        <begin position="12"/>
        <end position="31"/>
    </location>
</feature>
<dbReference type="Proteomes" id="UP000001213">
    <property type="component" value="Chromosome"/>
</dbReference>
<keyword evidence="1" id="KW-1133">Transmembrane helix</keyword>
<proteinExistence type="predicted"/>
<dbReference type="Pfam" id="PF02470">
    <property type="entry name" value="MlaD"/>
    <property type="match status" value="1"/>
</dbReference>
<evidence type="ECO:0000313" key="4">
    <source>
        <dbReference type="Proteomes" id="UP000001213"/>
    </source>
</evidence>